<name>A0A8H6CDM4_9LECA</name>
<protein>
    <recommendedName>
        <fullName evidence="2">DRBM domain-containing protein</fullName>
    </recommendedName>
</protein>
<evidence type="ECO:0000313" key="4">
    <source>
        <dbReference type="Proteomes" id="UP000593566"/>
    </source>
</evidence>
<dbReference type="EMBL" id="JACCJB010000014">
    <property type="protein sequence ID" value="KAF6221532.1"/>
    <property type="molecule type" value="Genomic_DNA"/>
</dbReference>
<dbReference type="Pfam" id="PF00035">
    <property type="entry name" value="dsrm"/>
    <property type="match status" value="1"/>
</dbReference>
<evidence type="ECO:0000313" key="3">
    <source>
        <dbReference type="EMBL" id="KAF6221532.1"/>
    </source>
</evidence>
<feature type="compositionally biased region" description="Low complexity" evidence="1">
    <location>
        <begin position="109"/>
        <end position="139"/>
    </location>
</feature>
<dbReference type="InterPro" id="IPR014720">
    <property type="entry name" value="dsRBD_dom"/>
</dbReference>
<comment type="caution">
    <text evidence="3">The sequence shown here is derived from an EMBL/GenBank/DDBJ whole genome shotgun (WGS) entry which is preliminary data.</text>
</comment>
<gene>
    <name evidence="3" type="ORF">HO133_002388</name>
</gene>
<dbReference type="GeneID" id="59330801"/>
<keyword evidence="4" id="KW-1185">Reference proteome</keyword>
<reference evidence="3 4" key="1">
    <citation type="journal article" date="2020" name="Genomics">
        <title>Complete, high-quality genomes from long-read metagenomic sequencing of two wolf lichen thalli reveals enigmatic genome architecture.</title>
        <authorList>
            <person name="McKenzie S.K."/>
            <person name="Walston R.F."/>
            <person name="Allen J.L."/>
        </authorList>
    </citation>
    <scope>NUCLEOTIDE SEQUENCE [LARGE SCALE GENOMIC DNA]</scope>
    <source>
        <strain evidence="3">WasteWater1</strain>
    </source>
</reference>
<feature type="compositionally biased region" description="Gly residues" evidence="1">
    <location>
        <begin position="147"/>
        <end position="156"/>
    </location>
</feature>
<feature type="region of interest" description="Disordered" evidence="1">
    <location>
        <begin position="98"/>
        <end position="168"/>
    </location>
</feature>
<feature type="domain" description="DRBM" evidence="2">
    <location>
        <begin position="7"/>
        <end position="62"/>
    </location>
</feature>
<dbReference type="CDD" id="cd00048">
    <property type="entry name" value="DSRM_SF"/>
    <property type="match status" value="1"/>
</dbReference>
<dbReference type="AlphaFoldDB" id="A0A8H6CDM4"/>
<accession>A0A8H6CDM4</accession>
<evidence type="ECO:0000259" key="2">
    <source>
        <dbReference type="Pfam" id="PF00035"/>
    </source>
</evidence>
<dbReference type="Proteomes" id="UP000593566">
    <property type="component" value="Unassembled WGS sequence"/>
</dbReference>
<dbReference type="RefSeq" id="XP_037150967.1">
    <property type="nucleotide sequence ID" value="XM_037293314.1"/>
</dbReference>
<proteinExistence type="predicted"/>
<evidence type="ECO:0000256" key="1">
    <source>
        <dbReference type="SAM" id="MobiDB-lite"/>
    </source>
</evidence>
<organism evidence="3 4">
    <name type="scientific">Letharia lupina</name>
    <dbReference type="NCBI Taxonomy" id="560253"/>
    <lineage>
        <taxon>Eukaryota</taxon>
        <taxon>Fungi</taxon>
        <taxon>Dikarya</taxon>
        <taxon>Ascomycota</taxon>
        <taxon>Pezizomycotina</taxon>
        <taxon>Lecanoromycetes</taxon>
        <taxon>OSLEUM clade</taxon>
        <taxon>Lecanoromycetidae</taxon>
        <taxon>Lecanorales</taxon>
        <taxon>Lecanorineae</taxon>
        <taxon>Parmeliaceae</taxon>
        <taxon>Letharia</taxon>
    </lineage>
</organism>
<dbReference type="SUPFAM" id="SSF54768">
    <property type="entry name" value="dsRNA-binding domain-like"/>
    <property type="match status" value="1"/>
</dbReference>
<dbReference type="Gene3D" id="3.30.160.20">
    <property type="match status" value="1"/>
</dbReference>
<sequence length="168" mass="18401">MYYQEYLSNLCQRRQWPEPIYRLFRAEPGFVCVARVNNREYQSDTIHENERLAQENAAMRAYLICQNFSKSDGMYPSGHKGRRGGDVVQGLPVAIGTERMSVYTDDSRSSGSRSGGSSPTTAESGHSYGSSYGSQSYGGCRRLSAGSGVGSGGGGYASRTSRHRSGRR</sequence>